<evidence type="ECO:0000313" key="2">
    <source>
        <dbReference type="Proteomes" id="UP000318437"/>
    </source>
</evidence>
<evidence type="ECO:0000313" key="1">
    <source>
        <dbReference type="EMBL" id="TWU23709.1"/>
    </source>
</evidence>
<accession>A0A5C6CLJ2</accession>
<proteinExistence type="predicted"/>
<sequence>MILHLVSGKRLLIAARDDAHKVGHQLQYATDEEPNFGLHLVRQLQLLEQTTPYHLVVLLPPN</sequence>
<gene>
    <name evidence="1" type="ORF">Pla144_38840</name>
</gene>
<protein>
    <submittedName>
        <fullName evidence="1">Uncharacterized protein</fullName>
    </submittedName>
</protein>
<comment type="caution">
    <text evidence="1">The sequence shown here is derived from an EMBL/GenBank/DDBJ whole genome shotgun (WGS) entry which is preliminary data.</text>
</comment>
<dbReference type="EMBL" id="SJPS01000006">
    <property type="protein sequence ID" value="TWU23709.1"/>
    <property type="molecule type" value="Genomic_DNA"/>
</dbReference>
<name>A0A5C6CLJ2_9BACT</name>
<reference evidence="1 2" key="1">
    <citation type="submission" date="2019-02" db="EMBL/GenBank/DDBJ databases">
        <title>Deep-cultivation of Planctomycetes and their phenomic and genomic characterization uncovers novel biology.</title>
        <authorList>
            <person name="Wiegand S."/>
            <person name="Jogler M."/>
            <person name="Boedeker C."/>
            <person name="Pinto D."/>
            <person name="Vollmers J."/>
            <person name="Rivas-Marin E."/>
            <person name="Kohn T."/>
            <person name="Peeters S.H."/>
            <person name="Heuer A."/>
            <person name="Rast P."/>
            <person name="Oberbeckmann S."/>
            <person name="Bunk B."/>
            <person name="Jeske O."/>
            <person name="Meyerdierks A."/>
            <person name="Storesund J.E."/>
            <person name="Kallscheuer N."/>
            <person name="Luecker S."/>
            <person name="Lage O.M."/>
            <person name="Pohl T."/>
            <person name="Merkel B.J."/>
            <person name="Hornburger P."/>
            <person name="Mueller R.-W."/>
            <person name="Bruemmer F."/>
            <person name="Labrenz M."/>
            <person name="Spormann A.M."/>
            <person name="Op Den Camp H."/>
            <person name="Overmann J."/>
            <person name="Amann R."/>
            <person name="Jetten M.S.M."/>
            <person name="Mascher T."/>
            <person name="Medema M.H."/>
            <person name="Devos D.P."/>
            <person name="Kaster A.-K."/>
            <person name="Ovreas L."/>
            <person name="Rohde M."/>
            <person name="Galperin M.Y."/>
            <person name="Jogler C."/>
        </authorList>
    </citation>
    <scope>NUCLEOTIDE SEQUENCE [LARGE SCALE GENOMIC DNA]</scope>
    <source>
        <strain evidence="1 2">Pla144</strain>
    </source>
</reference>
<keyword evidence="2" id="KW-1185">Reference proteome</keyword>
<organism evidence="1 2">
    <name type="scientific">Bythopirellula polymerisocia</name>
    <dbReference type="NCBI Taxonomy" id="2528003"/>
    <lineage>
        <taxon>Bacteria</taxon>
        <taxon>Pseudomonadati</taxon>
        <taxon>Planctomycetota</taxon>
        <taxon>Planctomycetia</taxon>
        <taxon>Pirellulales</taxon>
        <taxon>Lacipirellulaceae</taxon>
        <taxon>Bythopirellula</taxon>
    </lineage>
</organism>
<dbReference type="AlphaFoldDB" id="A0A5C6CLJ2"/>
<dbReference type="Proteomes" id="UP000318437">
    <property type="component" value="Unassembled WGS sequence"/>
</dbReference>